<keyword evidence="8" id="KW-1185">Reference proteome</keyword>
<evidence type="ECO:0000256" key="4">
    <source>
        <dbReference type="PROSITE-ProRule" id="PRU00091"/>
    </source>
</evidence>
<reference evidence="7 8" key="1">
    <citation type="journal article" date="2023" name="Commun. Biol.">
        <title>Genome analysis of Parmales, the sister group of diatoms, reveals the evolutionary specialization of diatoms from phago-mixotrophs to photoautotrophs.</title>
        <authorList>
            <person name="Ban H."/>
            <person name="Sato S."/>
            <person name="Yoshikawa S."/>
            <person name="Yamada K."/>
            <person name="Nakamura Y."/>
            <person name="Ichinomiya M."/>
            <person name="Sato N."/>
            <person name="Blanc-Mathieu R."/>
            <person name="Endo H."/>
            <person name="Kuwata A."/>
            <person name="Ogata H."/>
        </authorList>
    </citation>
    <scope>NUCLEOTIDE SEQUENCE [LARGE SCALE GENOMIC DNA]</scope>
</reference>
<dbReference type="Pfam" id="PF01363">
    <property type="entry name" value="FYVE"/>
    <property type="match status" value="1"/>
</dbReference>
<dbReference type="InterPro" id="IPR017455">
    <property type="entry name" value="Znf_FYVE-rel"/>
</dbReference>
<keyword evidence="1" id="KW-0479">Metal-binding</keyword>
<dbReference type="SMART" id="SM00064">
    <property type="entry name" value="FYVE"/>
    <property type="match status" value="1"/>
</dbReference>
<evidence type="ECO:0000256" key="2">
    <source>
        <dbReference type="ARBA" id="ARBA00022771"/>
    </source>
</evidence>
<feature type="region of interest" description="Disordered" evidence="5">
    <location>
        <begin position="32"/>
        <end position="58"/>
    </location>
</feature>
<evidence type="ECO:0000256" key="1">
    <source>
        <dbReference type="ARBA" id="ARBA00022723"/>
    </source>
</evidence>
<dbReference type="Proteomes" id="UP001165060">
    <property type="component" value="Unassembled WGS sequence"/>
</dbReference>
<dbReference type="InterPro" id="IPR000306">
    <property type="entry name" value="Znf_FYVE"/>
</dbReference>
<organism evidence="7 8">
    <name type="scientific">Tetraparma gracilis</name>
    <dbReference type="NCBI Taxonomy" id="2962635"/>
    <lineage>
        <taxon>Eukaryota</taxon>
        <taxon>Sar</taxon>
        <taxon>Stramenopiles</taxon>
        <taxon>Ochrophyta</taxon>
        <taxon>Bolidophyceae</taxon>
        <taxon>Parmales</taxon>
        <taxon>Triparmaceae</taxon>
        <taxon>Tetraparma</taxon>
    </lineage>
</organism>
<feature type="domain" description="FYVE-type" evidence="6">
    <location>
        <begin position="80"/>
        <end position="146"/>
    </location>
</feature>
<dbReference type="InterPro" id="IPR011011">
    <property type="entry name" value="Znf_FYVE_PHD"/>
</dbReference>
<dbReference type="Pfam" id="PF04366">
    <property type="entry name" value="Ysc84"/>
    <property type="match status" value="1"/>
</dbReference>
<dbReference type="InterPro" id="IPR007461">
    <property type="entry name" value="Ysc84_actin-binding"/>
</dbReference>
<protein>
    <recommendedName>
        <fullName evidence="6">FYVE-type domain-containing protein</fullName>
    </recommendedName>
</protein>
<feature type="compositionally biased region" description="Basic and acidic residues" evidence="5">
    <location>
        <begin position="42"/>
        <end position="58"/>
    </location>
</feature>
<evidence type="ECO:0000256" key="3">
    <source>
        <dbReference type="ARBA" id="ARBA00022833"/>
    </source>
</evidence>
<keyword evidence="2 4" id="KW-0863">Zinc-finger</keyword>
<feature type="region of interest" description="Disordered" evidence="5">
    <location>
        <begin position="385"/>
        <end position="417"/>
    </location>
</feature>
<name>A0ABQ6NCL2_9STRA</name>
<proteinExistence type="predicted"/>
<dbReference type="EMBL" id="BRYB01006277">
    <property type="protein sequence ID" value="GMI54115.1"/>
    <property type="molecule type" value="Genomic_DNA"/>
</dbReference>
<dbReference type="PANTHER" id="PTHR15629:SF2">
    <property type="entry name" value="SH3 DOMAIN-CONTAINING YSC84-LIKE PROTEIN 1"/>
    <property type="match status" value="1"/>
</dbReference>
<accession>A0ABQ6NCL2</accession>
<evidence type="ECO:0000259" key="6">
    <source>
        <dbReference type="PROSITE" id="PS50178"/>
    </source>
</evidence>
<dbReference type="InterPro" id="IPR051702">
    <property type="entry name" value="SH3_domain_YSC84-like"/>
</dbReference>
<evidence type="ECO:0000313" key="8">
    <source>
        <dbReference type="Proteomes" id="UP001165060"/>
    </source>
</evidence>
<dbReference type="Gene3D" id="3.30.40.10">
    <property type="entry name" value="Zinc/RING finger domain, C3HC4 (zinc finger)"/>
    <property type="match status" value="1"/>
</dbReference>
<dbReference type="SUPFAM" id="SSF57903">
    <property type="entry name" value="FYVE/PHD zinc finger"/>
    <property type="match status" value="1"/>
</dbReference>
<dbReference type="InterPro" id="IPR013083">
    <property type="entry name" value="Znf_RING/FYVE/PHD"/>
</dbReference>
<sequence>MIGRDLQRQLPAAATAYPAPAPAAAPYIPAPAPAPSPASAKDAAKLARSDWKHNESKLNVKDTSSALAGGGAVAPRWVPNKEKSACASCSASFDWVKRRHHCRRCGDVFCGDCTGRRALLPPNTAAKDSDTKNPRRVCKNCWEGVEHMQDQLALQYSNAMRENEVGDANRYLNSPIRFTMGAEIRKAAYIIRNFHTGWEQTIDDTSVPLKLIRDACGLAILTVMKVGFVWTGRIGTGIVVARRGDGTWSPPSAIMMAGCGFGAQIGGEVTDIVVVLTSAAAVAAFSGKGQVALGGELSVAVGPLGRSAEGNVRAGDGGMSSCISYSHSKGLFAGVSIEGAVISQRPDINSKFYGTSKYDPTDLLKGNVPPAPAAKPLYDALKKLADSDPAVQARRGGPPAPGAPAQPQQPGGGLTAI</sequence>
<keyword evidence="3" id="KW-0862">Zinc</keyword>
<comment type="caution">
    <text evidence="7">The sequence shown here is derived from an EMBL/GenBank/DDBJ whole genome shotgun (WGS) entry which is preliminary data.</text>
</comment>
<gene>
    <name evidence="7" type="ORF">TeGR_g7476</name>
</gene>
<dbReference type="CDD" id="cd11526">
    <property type="entry name" value="SYLF_FYVE"/>
    <property type="match status" value="1"/>
</dbReference>
<dbReference type="PANTHER" id="PTHR15629">
    <property type="entry name" value="SH3YL1 PROTEIN"/>
    <property type="match status" value="1"/>
</dbReference>
<dbReference type="PROSITE" id="PS50178">
    <property type="entry name" value="ZF_FYVE"/>
    <property type="match status" value="1"/>
</dbReference>
<evidence type="ECO:0000313" key="7">
    <source>
        <dbReference type="EMBL" id="GMI54115.1"/>
    </source>
</evidence>
<evidence type="ECO:0000256" key="5">
    <source>
        <dbReference type="SAM" id="MobiDB-lite"/>
    </source>
</evidence>